<dbReference type="InParanoid" id="D6Z072"/>
<keyword evidence="5 9" id="KW-0460">Magnesium</keyword>
<dbReference type="InterPro" id="IPR006667">
    <property type="entry name" value="SLC41_membr_dom"/>
</dbReference>
<accession>D6Z072</accession>
<dbReference type="InterPro" id="IPR000644">
    <property type="entry name" value="CBS_dom"/>
</dbReference>
<reference evidence="12" key="1">
    <citation type="submission" date="2010-02" db="EMBL/GenBank/DDBJ databases">
        <title>Complete sequence of Desulfurivibrio alkaliphilus AHT2.</title>
        <authorList>
            <consortium name="US DOE Joint Genome Institute"/>
            <person name="Pitluck S."/>
            <person name="Chertkov O."/>
            <person name="Detter J.C."/>
            <person name="Han C."/>
            <person name="Tapia R."/>
            <person name="Larimer F."/>
            <person name="Land M."/>
            <person name="Hauser L."/>
            <person name="Kyrpides N."/>
            <person name="Mikhailova N."/>
            <person name="Sorokin D.Y."/>
            <person name="Muyzer G."/>
            <person name="Woyke T."/>
        </authorList>
    </citation>
    <scope>NUCLEOTIDE SEQUENCE [LARGE SCALE GENOMIC DNA]</scope>
    <source>
        <strain evidence="12">DSM 19089 / UNIQEM U267 / AHT2</strain>
    </source>
</reference>
<feature type="domain" description="CBS" evidence="10">
    <location>
        <begin position="140"/>
        <end position="203"/>
    </location>
</feature>
<dbReference type="CDD" id="cd04606">
    <property type="entry name" value="CBS_pair_Mg_transporter"/>
    <property type="match status" value="1"/>
</dbReference>
<evidence type="ECO:0000256" key="2">
    <source>
        <dbReference type="ARBA" id="ARBA00009749"/>
    </source>
</evidence>
<keyword evidence="3 9" id="KW-0813">Transport</keyword>
<evidence type="ECO:0000256" key="3">
    <source>
        <dbReference type="ARBA" id="ARBA00022448"/>
    </source>
</evidence>
<dbReference type="NCBIfam" id="TIGR00400">
    <property type="entry name" value="mgtE"/>
    <property type="match status" value="1"/>
</dbReference>
<feature type="transmembrane region" description="Helical" evidence="9">
    <location>
        <begin position="393"/>
        <end position="419"/>
    </location>
</feature>
<dbReference type="Proteomes" id="UP000001508">
    <property type="component" value="Chromosome"/>
</dbReference>
<keyword evidence="6 9" id="KW-1133">Transmembrane helix</keyword>
<keyword evidence="9" id="KW-0479">Metal-binding</keyword>
<evidence type="ECO:0000256" key="5">
    <source>
        <dbReference type="ARBA" id="ARBA00022842"/>
    </source>
</evidence>
<feature type="transmembrane region" description="Helical" evidence="9">
    <location>
        <begin position="293"/>
        <end position="313"/>
    </location>
</feature>
<feature type="transmembrane region" description="Helical" evidence="9">
    <location>
        <begin position="319"/>
        <end position="338"/>
    </location>
</feature>
<organism evidence="11 12">
    <name type="scientific">Desulfurivibrio alkaliphilus (strain DSM 19089 / UNIQEM U267 / AHT2)</name>
    <dbReference type="NCBI Taxonomy" id="589865"/>
    <lineage>
        <taxon>Bacteria</taxon>
        <taxon>Pseudomonadati</taxon>
        <taxon>Thermodesulfobacteriota</taxon>
        <taxon>Desulfobulbia</taxon>
        <taxon>Desulfobulbales</taxon>
        <taxon>Desulfobulbaceae</taxon>
        <taxon>Desulfurivibrio</taxon>
    </lineage>
</organism>
<feature type="transmembrane region" description="Helical" evidence="9">
    <location>
        <begin position="359"/>
        <end position="387"/>
    </location>
</feature>
<dbReference type="Gene3D" id="1.25.60.10">
    <property type="entry name" value="MgtE N-terminal domain-like"/>
    <property type="match status" value="1"/>
</dbReference>
<dbReference type="OrthoDB" id="9790355at2"/>
<dbReference type="PROSITE" id="PS51371">
    <property type="entry name" value="CBS"/>
    <property type="match status" value="2"/>
</dbReference>
<keyword evidence="9" id="KW-1003">Cell membrane</keyword>
<feature type="transmembrane region" description="Helical" evidence="9">
    <location>
        <begin position="431"/>
        <end position="454"/>
    </location>
</feature>
<dbReference type="AlphaFoldDB" id="D6Z072"/>
<dbReference type="eggNOG" id="COG2239">
    <property type="taxonomic scope" value="Bacteria"/>
</dbReference>
<comment type="function">
    <text evidence="9">Acts as a magnesium transporter.</text>
</comment>
<gene>
    <name evidence="11" type="ordered locus">DaAHT2_2440</name>
</gene>
<keyword evidence="4 9" id="KW-0812">Transmembrane</keyword>
<evidence type="ECO:0000256" key="7">
    <source>
        <dbReference type="ARBA" id="ARBA00023136"/>
    </source>
</evidence>
<proteinExistence type="inferred from homology"/>
<dbReference type="InterPro" id="IPR006668">
    <property type="entry name" value="Mg_transptr_MgtE_intracell_dom"/>
</dbReference>
<comment type="subcellular location">
    <subcellularLocation>
        <location evidence="9">Cell membrane</location>
        <topology evidence="9">Multi-pass membrane protein</topology>
    </subcellularLocation>
    <subcellularLocation>
        <location evidence="1">Membrane</location>
        <topology evidence="1">Multi-pass membrane protein</topology>
    </subcellularLocation>
</comment>
<dbReference type="Pfam" id="PF03448">
    <property type="entry name" value="MgtE_N"/>
    <property type="match status" value="1"/>
</dbReference>
<dbReference type="SMART" id="SM00924">
    <property type="entry name" value="MgtE_N"/>
    <property type="match status" value="1"/>
</dbReference>
<evidence type="ECO:0000313" key="11">
    <source>
        <dbReference type="EMBL" id="ADH87105.1"/>
    </source>
</evidence>
<dbReference type="InterPro" id="IPR036739">
    <property type="entry name" value="SLC41_membr_dom_sf"/>
</dbReference>
<dbReference type="Gene3D" id="1.10.357.20">
    <property type="entry name" value="SLC41 divalent cation transporters, integral membrane domain"/>
    <property type="match status" value="1"/>
</dbReference>
<dbReference type="InterPro" id="IPR006669">
    <property type="entry name" value="MgtE_transporter"/>
</dbReference>
<feature type="domain" description="CBS" evidence="10">
    <location>
        <begin position="204"/>
        <end position="260"/>
    </location>
</feature>
<dbReference type="Gene3D" id="3.10.580.10">
    <property type="entry name" value="CBS-domain"/>
    <property type="match status" value="1"/>
</dbReference>
<evidence type="ECO:0000259" key="10">
    <source>
        <dbReference type="PROSITE" id="PS51371"/>
    </source>
</evidence>
<dbReference type="RefSeq" id="WP_013164617.1">
    <property type="nucleotide sequence ID" value="NC_014216.1"/>
</dbReference>
<dbReference type="PANTHER" id="PTHR41394:SF8">
    <property type="entry name" value="MAGNESIUM TRANSPORTER MGTE"/>
    <property type="match status" value="1"/>
</dbReference>
<sequence length="464" mass="50393">MYNQALHKTLLEFTQRGIDSSNKEKLGQFIAKHHAADLAGVLERLDPAEALPFFELLPIEEQAEVFGYFNSAFQQEMVDVLSPRRLAELVSVMDADERVDFFNKLDEEHQQAIMPCLAQAEREDIRKLASYREGTVGAVMTSDYAALTADLTVARALEKLRREAPDKETIYNAYVVDEQRRLLGVVSLKDLILARPEAKVQDLMNRGLVVLRAEEPQSEAAAKIARYDLLAIPVINGDDKLAGIVTHDDALDVSVQEATEDFHRMAGMTHKSPGLGEVNMLDASPWLIVQKRLPWLLILVFMNIFSGAGIAFFEDTIEAVVALVFFLPLLIDSGGNAGSQASTLMIRALATGRAHLKDWFALLGKEVGVALLLGGGMALAVSVVGIFRAGPEVAMVVAVAMVCTVLFGSLVGMSLPFVLSKLKLDPATASAPLVTSIADIGGVLIYFSLATWLLRDMIVAAGAG</sequence>
<comment type="similarity">
    <text evidence="2 9">Belongs to the SLC41A transporter family.</text>
</comment>
<dbReference type="SUPFAM" id="SSF161093">
    <property type="entry name" value="MgtE membrane domain-like"/>
    <property type="match status" value="1"/>
</dbReference>
<keyword evidence="12" id="KW-1185">Reference proteome</keyword>
<evidence type="ECO:0000256" key="8">
    <source>
        <dbReference type="PROSITE-ProRule" id="PRU00703"/>
    </source>
</evidence>
<dbReference type="GO" id="GO:0005886">
    <property type="term" value="C:plasma membrane"/>
    <property type="evidence" value="ECO:0007669"/>
    <property type="project" value="UniProtKB-SubCell"/>
</dbReference>
<name>D6Z072_DESAT</name>
<keyword evidence="8" id="KW-0129">CBS domain</keyword>
<evidence type="ECO:0000256" key="1">
    <source>
        <dbReference type="ARBA" id="ARBA00004141"/>
    </source>
</evidence>
<dbReference type="KEGG" id="dak:DaAHT2_2440"/>
<dbReference type="SUPFAM" id="SSF54631">
    <property type="entry name" value="CBS-domain pair"/>
    <property type="match status" value="1"/>
</dbReference>
<comment type="subunit">
    <text evidence="9">Homodimer.</text>
</comment>
<dbReference type="PANTHER" id="PTHR41394">
    <property type="entry name" value="MAGNESIUM TRANSPORTER MGTE"/>
    <property type="match status" value="1"/>
</dbReference>
<evidence type="ECO:0000313" key="12">
    <source>
        <dbReference type="Proteomes" id="UP000001508"/>
    </source>
</evidence>
<protein>
    <recommendedName>
        <fullName evidence="9">Magnesium transporter MgtE</fullName>
    </recommendedName>
</protein>
<evidence type="ECO:0000256" key="6">
    <source>
        <dbReference type="ARBA" id="ARBA00022989"/>
    </source>
</evidence>
<dbReference type="GO" id="GO:0046872">
    <property type="term" value="F:metal ion binding"/>
    <property type="evidence" value="ECO:0007669"/>
    <property type="project" value="UniProtKB-KW"/>
</dbReference>
<dbReference type="HOGENOM" id="CLU_037408_2_2_7"/>
<keyword evidence="7 9" id="KW-0472">Membrane</keyword>
<dbReference type="SMART" id="SM00116">
    <property type="entry name" value="CBS"/>
    <property type="match status" value="2"/>
</dbReference>
<dbReference type="GO" id="GO:0015095">
    <property type="term" value="F:magnesium ion transmembrane transporter activity"/>
    <property type="evidence" value="ECO:0007669"/>
    <property type="project" value="UniProtKB-UniRule"/>
</dbReference>
<dbReference type="SUPFAM" id="SSF158791">
    <property type="entry name" value="MgtE N-terminal domain-like"/>
    <property type="match status" value="1"/>
</dbReference>
<dbReference type="Pfam" id="PF00571">
    <property type="entry name" value="CBS"/>
    <property type="match status" value="2"/>
</dbReference>
<dbReference type="EMBL" id="CP001940">
    <property type="protein sequence ID" value="ADH87105.1"/>
    <property type="molecule type" value="Genomic_DNA"/>
</dbReference>
<dbReference type="InterPro" id="IPR046342">
    <property type="entry name" value="CBS_dom_sf"/>
</dbReference>
<dbReference type="Pfam" id="PF01769">
    <property type="entry name" value="MgtE"/>
    <property type="match status" value="1"/>
</dbReference>
<dbReference type="InterPro" id="IPR038076">
    <property type="entry name" value="MgtE_N_sf"/>
</dbReference>
<evidence type="ECO:0000256" key="4">
    <source>
        <dbReference type="ARBA" id="ARBA00022692"/>
    </source>
</evidence>
<evidence type="ECO:0000256" key="9">
    <source>
        <dbReference type="RuleBase" id="RU362011"/>
    </source>
</evidence>